<reference evidence="3" key="2">
    <citation type="submission" date="2019-06" db="EMBL/GenBank/DDBJ databases">
        <title>Genomics analysis of Aphanomyces spp. identifies a new class of oomycete effector associated with host adaptation.</title>
        <authorList>
            <person name="Gaulin E."/>
        </authorList>
    </citation>
    <scope>NUCLEOTIDE SEQUENCE</scope>
    <source>
        <strain evidence="3">CBS 578.67</strain>
    </source>
</reference>
<keyword evidence="5" id="KW-1185">Reference proteome</keyword>
<keyword evidence="1" id="KW-0812">Transmembrane</keyword>
<dbReference type="Proteomes" id="UP000332933">
    <property type="component" value="Unassembled WGS sequence"/>
</dbReference>
<feature type="chain" id="PRO_5036116442" evidence="2">
    <location>
        <begin position="17"/>
        <end position="294"/>
    </location>
</feature>
<sequence length="294" mass="32063">MLLFLSVLVTVVVGAANESTATLLGPCNVGAYCLQDTVTGIITSMWANATSLDLANRSIETVMVMPTHPSSINLSFNRIRMLNQVELPTNNASLRLLNLSHNALTLQPTGLPSSVQILDLGYNSITAFDMSLSWSYTQLSLKANNMYSLMLTSANFPPNLMALDLSENPQLVLTIDDVVLAKLLQPNFKLNLMTNRARSGACSAMTTLIQSQLVCVVKAATSEPTTHTTQVFTILVLVLSVAFGFCIALCRMWCCRPRDDTIYVRGTMCSSLSVPLARPIQFSPTPVRPSRFVH</sequence>
<dbReference type="SUPFAM" id="SSF52058">
    <property type="entry name" value="L domain-like"/>
    <property type="match status" value="1"/>
</dbReference>
<evidence type="ECO:0000256" key="1">
    <source>
        <dbReference type="SAM" id="Phobius"/>
    </source>
</evidence>
<evidence type="ECO:0000313" key="3">
    <source>
        <dbReference type="EMBL" id="KAF0688629.1"/>
    </source>
</evidence>
<evidence type="ECO:0000313" key="4">
    <source>
        <dbReference type="EMBL" id="VFT96500.1"/>
    </source>
</evidence>
<dbReference type="EMBL" id="CAADRA010006737">
    <property type="protein sequence ID" value="VFT96500.1"/>
    <property type="molecule type" value="Genomic_DNA"/>
</dbReference>
<evidence type="ECO:0000256" key="2">
    <source>
        <dbReference type="SAM" id="SignalP"/>
    </source>
</evidence>
<proteinExistence type="predicted"/>
<keyword evidence="1" id="KW-0472">Membrane</keyword>
<protein>
    <submittedName>
        <fullName evidence="4">Aste57867_19802 protein</fullName>
    </submittedName>
</protein>
<dbReference type="Gene3D" id="3.80.10.10">
    <property type="entry name" value="Ribonuclease Inhibitor"/>
    <property type="match status" value="1"/>
</dbReference>
<keyword evidence="2" id="KW-0732">Signal</keyword>
<evidence type="ECO:0000313" key="5">
    <source>
        <dbReference type="Proteomes" id="UP000332933"/>
    </source>
</evidence>
<accession>A0A485LDG6</accession>
<organism evidence="4 5">
    <name type="scientific">Aphanomyces stellatus</name>
    <dbReference type="NCBI Taxonomy" id="120398"/>
    <lineage>
        <taxon>Eukaryota</taxon>
        <taxon>Sar</taxon>
        <taxon>Stramenopiles</taxon>
        <taxon>Oomycota</taxon>
        <taxon>Saprolegniomycetes</taxon>
        <taxon>Saprolegniales</taxon>
        <taxon>Verrucalvaceae</taxon>
        <taxon>Aphanomyces</taxon>
    </lineage>
</organism>
<feature type="signal peptide" evidence="2">
    <location>
        <begin position="1"/>
        <end position="16"/>
    </location>
</feature>
<dbReference type="OrthoDB" id="71280at2759"/>
<dbReference type="InterPro" id="IPR032675">
    <property type="entry name" value="LRR_dom_sf"/>
</dbReference>
<keyword evidence="1" id="KW-1133">Transmembrane helix</keyword>
<gene>
    <name evidence="4" type="primary">Aste57867_19802</name>
    <name evidence="3" type="ORF">As57867_019737</name>
    <name evidence="4" type="ORF">ASTE57867_19802</name>
</gene>
<dbReference type="AlphaFoldDB" id="A0A485LDG6"/>
<dbReference type="EMBL" id="VJMH01006714">
    <property type="protein sequence ID" value="KAF0688629.1"/>
    <property type="molecule type" value="Genomic_DNA"/>
</dbReference>
<feature type="transmembrane region" description="Helical" evidence="1">
    <location>
        <begin position="231"/>
        <end position="250"/>
    </location>
</feature>
<reference evidence="4 5" key="1">
    <citation type="submission" date="2019-03" db="EMBL/GenBank/DDBJ databases">
        <authorList>
            <person name="Gaulin E."/>
            <person name="Dumas B."/>
        </authorList>
    </citation>
    <scope>NUCLEOTIDE SEQUENCE [LARGE SCALE GENOMIC DNA]</scope>
    <source>
        <strain evidence="4">CBS 568.67</strain>
    </source>
</reference>
<name>A0A485LDG6_9STRA</name>